<dbReference type="GO" id="GO:0016798">
    <property type="term" value="F:hydrolase activity, acting on glycosyl bonds"/>
    <property type="evidence" value="ECO:0007669"/>
    <property type="project" value="UniProtKB-KW"/>
</dbReference>
<proteinExistence type="predicted"/>
<protein>
    <recommendedName>
        <fullName evidence="3">Glycosyl hydrolase family 31 C-terminal domain-containing protein</fullName>
    </recommendedName>
</protein>
<feature type="domain" description="Glycosyl hydrolase family 31 C-terminal" evidence="3">
    <location>
        <begin position="30"/>
        <end position="114"/>
    </location>
</feature>
<evidence type="ECO:0000259" key="3">
    <source>
        <dbReference type="Pfam" id="PF21365"/>
    </source>
</evidence>
<organism evidence="4 5">
    <name type="scientific">Allacma fusca</name>
    <dbReference type="NCBI Taxonomy" id="39272"/>
    <lineage>
        <taxon>Eukaryota</taxon>
        <taxon>Metazoa</taxon>
        <taxon>Ecdysozoa</taxon>
        <taxon>Arthropoda</taxon>
        <taxon>Hexapoda</taxon>
        <taxon>Collembola</taxon>
        <taxon>Symphypleona</taxon>
        <taxon>Sminthuridae</taxon>
        <taxon>Allacma</taxon>
    </lineage>
</organism>
<name>A0A8J2PNA4_9HEXA</name>
<evidence type="ECO:0000313" key="4">
    <source>
        <dbReference type="EMBL" id="CAG7830010.1"/>
    </source>
</evidence>
<accession>A0A8J2PNA4</accession>
<keyword evidence="5" id="KW-1185">Reference proteome</keyword>
<evidence type="ECO:0000256" key="2">
    <source>
        <dbReference type="ARBA" id="ARBA00023295"/>
    </source>
</evidence>
<dbReference type="PANTHER" id="PTHR43053:SF4">
    <property type="entry name" value="MYOGENESIS-REGULATING GLYCOSIDASE"/>
    <property type="match status" value="1"/>
</dbReference>
<dbReference type="AlphaFoldDB" id="A0A8J2PNA4"/>
<feature type="non-terminal residue" evidence="4">
    <location>
        <position position="115"/>
    </location>
</feature>
<keyword evidence="1" id="KW-0378">Hydrolase</keyword>
<feature type="non-terminal residue" evidence="4">
    <location>
        <position position="1"/>
    </location>
</feature>
<dbReference type="OrthoDB" id="10070917at2759"/>
<dbReference type="InterPro" id="IPR050985">
    <property type="entry name" value="Alpha-glycosidase_related"/>
</dbReference>
<dbReference type="PANTHER" id="PTHR43053">
    <property type="entry name" value="GLYCOSIDASE FAMILY 31"/>
    <property type="match status" value="1"/>
</dbReference>
<dbReference type="Proteomes" id="UP000708208">
    <property type="component" value="Unassembled WGS sequence"/>
</dbReference>
<dbReference type="EMBL" id="CAJVCH010553793">
    <property type="protein sequence ID" value="CAG7830010.1"/>
    <property type="molecule type" value="Genomic_DNA"/>
</dbReference>
<dbReference type="InterPro" id="IPR048395">
    <property type="entry name" value="Glyco_hydro_31_C"/>
</dbReference>
<evidence type="ECO:0000313" key="5">
    <source>
        <dbReference type="Proteomes" id="UP000708208"/>
    </source>
</evidence>
<dbReference type="Pfam" id="PF21365">
    <property type="entry name" value="Glyco_hydro_31_3rd"/>
    <property type="match status" value="1"/>
</dbReference>
<keyword evidence="2" id="KW-0326">Glycosidase</keyword>
<comment type="caution">
    <text evidence="4">The sequence shown here is derived from an EMBL/GenBank/DDBJ whole genome shotgun (WGS) entry which is preliminary data.</text>
</comment>
<evidence type="ECO:0000256" key="1">
    <source>
        <dbReference type="ARBA" id="ARBA00022801"/>
    </source>
</evidence>
<reference evidence="4" key="1">
    <citation type="submission" date="2021-06" db="EMBL/GenBank/DDBJ databases">
        <authorList>
            <person name="Hodson N. C."/>
            <person name="Mongue J. A."/>
            <person name="Jaron S. K."/>
        </authorList>
    </citation>
    <scope>NUCLEOTIDE SEQUENCE</scope>
</reference>
<gene>
    <name evidence="4" type="ORF">AFUS01_LOCUS39838</name>
</gene>
<sequence>LDRVVKAAVDLRISYATKFLEAARQTVEDGSPMIRPIWWVDPDDPNTLTIDDQYMLGDDILVAPVVEDGVNKRNIYLPKGVWVSTSNGEKSYEGPCWLKDWPAPITVLPYFIRQS</sequence>